<dbReference type="EMBL" id="JABBGJ010000029">
    <property type="protein sequence ID" value="NMM01299.1"/>
    <property type="molecule type" value="Genomic_DNA"/>
</dbReference>
<organism evidence="2 3">
    <name type="scientific">Paraburkholderia polaris</name>
    <dbReference type="NCBI Taxonomy" id="2728848"/>
    <lineage>
        <taxon>Bacteria</taxon>
        <taxon>Pseudomonadati</taxon>
        <taxon>Pseudomonadota</taxon>
        <taxon>Betaproteobacteria</taxon>
        <taxon>Burkholderiales</taxon>
        <taxon>Burkholderiaceae</taxon>
        <taxon>Paraburkholderia</taxon>
    </lineage>
</organism>
<dbReference type="PANTHER" id="PTHR30590">
    <property type="entry name" value="INNER MEMBRANE PROTEIN"/>
    <property type="match status" value="1"/>
</dbReference>
<dbReference type="Proteomes" id="UP000544134">
    <property type="component" value="Unassembled WGS sequence"/>
</dbReference>
<dbReference type="InterPro" id="IPR052529">
    <property type="entry name" value="Bact_Transport_Assoc"/>
</dbReference>
<dbReference type="PANTHER" id="PTHR30590:SF3">
    <property type="entry name" value="HYPOTHETICAL MEMBRANE SPANNING PROTEIN"/>
    <property type="match status" value="1"/>
</dbReference>
<dbReference type="AlphaFoldDB" id="A0A848IM86"/>
<proteinExistence type="predicted"/>
<reference evidence="2 3" key="1">
    <citation type="submission" date="2020-04" db="EMBL/GenBank/DDBJ databases">
        <title>Paraburkholderia sp. RP-4-7 isolated from soil.</title>
        <authorList>
            <person name="Dahal R.H."/>
        </authorList>
    </citation>
    <scope>NUCLEOTIDE SEQUENCE [LARGE SCALE GENOMIC DNA]</scope>
    <source>
        <strain evidence="2 3">RP-4-7</strain>
    </source>
</reference>
<comment type="caution">
    <text evidence="2">The sequence shown here is derived from an EMBL/GenBank/DDBJ whole genome shotgun (WGS) entry which is preliminary data.</text>
</comment>
<evidence type="ECO:0000313" key="2">
    <source>
        <dbReference type="EMBL" id="NMM01299.1"/>
    </source>
</evidence>
<dbReference type="Pfam" id="PF04235">
    <property type="entry name" value="DUF418"/>
    <property type="match status" value="1"/>
</dbReference>
<dbReference type="RefSeq" id="WP_169488138.1">
    <property type="nucleotide sequence ID" value="NZ_JABBGJ010000029.1"/>
</dbReference>
<accession>A0A848IM86</accession>
<sequence>MSLWPVTAACRLLQSYGRLALTHDLTQTVIGLVLLPALIAIGPLNAAELSCLCVAVRASQIVFSRLWLRRFGFGPVEWLWRCATYMRIQPLAKQTAAQ</sequence>
<evidence type="ECO:0000313" key="3">
    <source>
        <dbReference type="Proteomes" id="UP000544134"/>
    </source>
</evidence>
<feature type="domain" description="DUF418" evidence="1">
    <location>
        <begin position="8"/>
        <end position="86"/>
    </location>
</feature>
<keyword evidence="3" id="KW-1185">Reference proteome</keyword>
<dbReference type="InterPro" id="IPR007349">
    <property type="entry name" value="DUF418"/>
</dbReference>
<evidence type="ECO:0000259" key="1">
    <source>
        <dbReference type="Pfam" id="PF04235"/>
    </source>
</evidence>
<gene>
    <name evidence="2" type="ORF">HHL24_25575</name>
</gene>
<name>A0A848IM86_9BURK</name>
<protein>
    <submittedName>
        <fullName evidence="2">DUF418 domain-containing protein</fullName>
    </submittedName>
</protein>